<dbReference type="Proteomes" id="UP000078486">
    <property type="component" value="Unassembled WGS sequence"/>
</dbReference>
<keyword evidence="4" id="KW-1185">Reference proteome</keyword>
<dbReference type="AlphaFoldDB" id="A0A178IJK5"/>
<protein>
    <recommendedName>
        <fullName evidence="5">Lipoprotein</fullName>
    </recommendedName>
</protein>
<evidence type="ECO:0000313" key="4">
    <source>
        <dbReference type="Proteomes" id="UP000078486"/>
    </source>
</evidence>
<name>A0A178IJK5_9BACT</name>
<feature type="chain" id="PRO_5008088964" description="Lipoprotein" evidence="2">
    <location>
        <begin position="24"/>
        <end position="223"/>
    </location>
</feature>
<organism evidence="3 4">
    <name type="scientific">Termitidicoccus mucosus</name>
    <dbReference type="NCBI Taxonomy" id="1184151"/>
    <lineage>
        <taxon>Bacteria</taxon>
        <taxon>Pseudomonadati</taxon>
        <taxon>Verrucomicrobiota</taxon>
        <taxon>Opitutia</taxon>
        <taxon>Opitutales</taxon>
        <taxon>Opitutaceae</taxon>
        <taxon>Termitidicoccus</taxon>
    </lineage>
</organism>
<feature type="signal peptide" evidence="2">
    <location>
        <begin position="1"/>
        <end position="23"/>
    </location>
</feature>
<feature type="compositionally biased region" description="Basic residues" evidence="1">
    <location>
        <begin position="213"/>
        <end position="223"/>
    </location>
</feature>
<dbReference type="PROSITE" id="PS51257">
    <property type="entry name" value="PROKAR_LIPOPROTEIN"/>
    <property type="match status" value="1"/>
</dbReference>
<dbReference type="EMBL" id="LRRQ01000096">
    <property type="protein sequence ID" value="OAM89435.1"/>
    <property type="molecule type" value="Genomic_DNA"/>
</dbReference>
<dbReference type="RefSeq" id="WP_068770684.1">
    <property type="nucleotide sequence ID" value="NZ_CP109796.1"/>
</dbReference>
<keyword evidence="2" id="KW-0732">Signal</keyword>
<sequence length="223" mass="24453">MIPFRSFACRLPYPKLIPSACLAAGVFLGGCSSQPDYVPENTPEQQAERPTMQGQEAFFDGKLLVEANLGRGFRLRQVRKKDFQNRAGLGDGFTDVYMLEEPEPEEQVYIPRMANSTLPPVALRLRVTNGTDAPVDVEFLHCDSSLGNFAVRPEHLTIAPGESGLPDPMTSLLGVMNNEIQLKVGLRLAGKSESKVVTLKVLPGQNMDEARPGHRGGPRAHRD</sequence>
<evidence type="ECO:0000256" key="2">
    <source>
        <dbReference type="SAM" id="SignalP"/>
    </source>
</evidence>
<feature type="region of interest" description="Disordered" evidence="1">
    <location>
        <begin position="204"/>
        <end position="223"/>
    </location>
</feature>
<evidence type="ECO:0008006" key="5">
    <source>
        <dbReference type="Google" id="ProtNLM"/>
    </source>
</evidence>
<dbReference type="OrthoDB" id="200320at2"/>
<accession>A0A178IJK5</accession>
<comment type="caution">
    <text evidence="3">The sequence shown here is derived from an EMBL/GenBank/DDBJ whole genome shotgun (WGS) entry which is preliminary data.</text>
</comment>
<proteinExistence type="predicted"/>
<evidence type="ECO:0000256" key="1">
    <source>
        <dbReference type="SAM" id="MobiDB-lite"/>
    </source>
</evidence>
<reference evidence="3 4" key="1">
    <citation type="submission" date="2016-01" db="EMBL/GenBank/DDBJ databases">
        <title>High potential of lignocellulose degradation of a new Verrucomicrobia species.</title>
        <authorList>
            <person name="Wang Y."/>
            <person name="Shi Y."/>
            <person name="Qiu Z."/>
            <person name="Liu S."/>
            <person name="Yang H."/>
        </authorList>
    </citation>
    <scope>NUCLEOTIDE SEQUENCE [LARGE SCALE GENOMIC DNA]</scope>
    <source>
        <strain evidence="3 4">TSB47</strain>
    </source>
</reference>
<evidence type="ECO:0000313" key="3">
    <source>
        <dbReference type="EMBL" id="OAM89435.1"/>
    </source>
</evidence>
<gene>
    <name evidence="3" type="ORF">AW736_13295</name>
</gene>